<evidence type="ECO:0000256" key="1">
    <source>
        <dbReference type="ARBA" id="ARBA00010105"/>
    </source>
</evidence>
<dbReference type="InterPro" id="IPR013632">
    <property type="entry name" value="Rad51_C"/>
</dbReference>
<evidence type="ECO:0000313" key="3">
    <source>
        <dbReference type="EMBL" id="KAG8081754.1"/>
    </source>
</evidence>
<dbReference type="Proteomes" id="UP000729402">
    <property type="component" value="Unassembled WGS sequence"/>
</dbReference>
<sequence>MRNLIPSDYAVFYFIIEPQKLLDIADRFGLNGADVLENVAYARAYNTDHQSRLLLEAASMMIETRDLGLKSILSFAIPDQRSGKELQRIDSPMQSSGKIRIFSPLVTYYTTLHTIYNGISQYNTDQPVKFVNNIHLSSVGHLNPDWTDPEQSPEKENAIFQQAMMLAGSEFTDSVRFHVKLWLPARSIVLECLLARGKVDPSEGIMVLDFLDRFCPIALLPRSPHGFGWLRPTIGVIEVIEALAQAG</sequence>
<name>A0A8J5W6P7_ZIZPA</name>
<accession>A0A8J5W6P7</accession>
<feature type="domain" description="Rad51-like C-terminal" evidence="2">
    <location>
        <begin position="17"/>
        <end position="65"/>
    </location>
</feature>
<gene>
    <name evidence="3" type="ORF">GUJ93_ZPchr0014g46663</name>
</gene>
<dbReference type="EMBL" id="JAAALK010000086">
    <property type="protein sequence ID" value="KAG8081754.1"/>
    <property type="molecule type" value="Genomic_DNA"/>
</dbReference>
<proteinExistence type="inferred from homology"/>
<evidence type="ECO:0000313" key="4">
    <source>
        <dbReference type="Proteomes" id="UP000729402"/>
    </source>
</evidence>
<reference evidence="3" key="1">
    <citation type="journal article" date="2021" name="bioRxiv">
        <title>Whole Genome Assembly and Annotation of Northern Wild Rice, Zizania palustris L., Supports a Whole Genome Duplication in the Zizania Genus.</title>
        <authorList>
            <person name="Haas M."/>
            <person name="Kono T."/>
            <person name="Macchietto M."/>
            <person name="Millas R."/>
            <person name="McGilp L."/>
            <person name="Shao M."/>
            <person name="Duquette J."/>
            <person name="Hirsch C.N."/>
            <person name="Kimball J."/>
        </authorList>
    </citation>
    <scope>NUCLEOTIDE SEQUENCE</scope>
    <source>
        <tissue evidence="3">Fresh leaf tissue</tissue>
    </source>
</reference>
<organism evidence="3 4">
    <name type="scientific">Zizania palustris</name>
    <name type="common">Northern wild rice</name>
    <dbReference type="NCBI Taxonomy" id="103762"/>
    <lineage>
        <taxon>Eukaryota</taxon>
        <taxon>Viridiplantae</taxon>
        <taxon>Streptophyta</taxon>
        <taxon>Embryophyta</taxon>
        <taxon>Tracheophyta</taxon>
        <taxon>Spermatophyta</taxon>
        <taxon>Magnoliopsida</taxon>
        <taxon>Liliopsida</taxon>
        <taxon>Poales</taxon>
        <taxon>Poaceae</taxon>
        <taxon>BOP clade</taxon>
        <taxon>Oryzoideae</taxon>
        <taxon>Oryzeae</taxon>
        <taxon>Zizaniinae</taxon>
        <taxon>Zizania</taxon>
    </lineage>
</organism>
<dbReference type="InterPro" id="IPR003226">
    <property type="entry name" value="MYG1_exonuclease"/>
</dbReference>
<dbReference type="PANTHER" id="PTHR11215:SF1">
    <property type="entry name" value="MYG1 EXONUCLEASE"/>
    <property type="match status" value="1"/>
</dbReference>
<dbReference type="Pfam" id="PF03690">
    <property type="entry name" value="MYG1_exonuc"/>
    <property type="match status" value="1"/>
</dbReference>
<dbReference type="Pfam" id="PF08423">
    <property type="entry name" value="Rad51"/>
    <property type="match status" value="1"/>
</dbReference>
<comment type="similarity">
    <text evidence="1">Belongs to the MYG1 family.</text>
</comment>
<dbReference type="GO" id="GO:0005634">
    <property type="term" value="C:nucleus"/>
    <property type="evidence" value="ECO:0007669"/>
    <property type="project" value="TreeGrafter"/>
</dbReference>
<protein>
    <recommendedName>
        <fullName evidence="2">Rad51-like C-terminal domain-containing protein</fullName>
    </recommendedName>
</protein>
<dbReference type="OrthoDB" id="1709072at2759"/>
<keyword evidence="4" id="KW-1185">Reference proteome</keyword>
<dbReference type="AlphaFoldDB" id="A0A8J5W6P7"/>
<reference evidence="3" key="2">
    <citation type="submission" date="2021-02" db="EMBL/GenBank/DDBJ databases">
        <authorList>
            <person name="Kimball J.A."/>
            <person name="Haas M.W."/>
            <person name="Macchietto M."/>
            <person name="Kono T."/>
            <person name="Duquette J."/>
            <person name="Shao M."/>
        </authorList>
    </citation>
    <scope>NUCLEOTIDE SEQUENCE</scope>
    <source>
        <tissue evidence="3">Fresh leaf tissue</tissue>
    </source>
</reference>
<comment type="caution">
    <text evidence="3">The sequence shown here is derived from an EMBL/GenBank/DDBJ whole genome shotgun (WGS) entry which is preliminary data.</text>
</comment>
<dbReference type="GO" id="GO:0005737">
    <property type="term" value="C:cytoplasm"/>
    <property type="evidence" value="ECO:0007669"/>
    <property type="project" value="TreeGrafter"/>
</dbReference>
<evidence type="ECO:0000259" key="2">
    <source>
        <dbReference type="Pfam" id="PF08423"/>
    </source>
</evidence>
<dbReference type="PANTHER" id="PTHR11215">
    <property type="entry name" value="METAL DEPENDENT HYDROLASE - RELATED"/>
    <property type="match status" value="1"/>
</dbReference>